<keyword evidence="8" id="KW-1185">Reference proteome</keyword>
<dbReference type="PANTHER" id="PTHR42800:SF1">
    <property type="entry name" value="EXOINULINASE INUD (AFU_ORTHOLOGUE AFUA_5G00480)"/>
    <property type="match status" value="1"/>
</dbReference>
<dbReference type="GO" id="GO:0005737">
    <property type="term" value="C:cytoplasm"/>
    <property type="evidence" value="ECO:0007669"/>
    <property type="project" value="TreeGrafter"/>
</dbReference>
<dbReference type="Gene3D" id="2.115.10.20">
    <property type="entry name" value="Glycosyl hydrolase domain, family 43"/>
    <property type="match status" value="1"/>
</dbReference>
<dbReference type="GO" id="GO:0004575">
    <property type="term" value="F:sucrose alpha-glucosidase activity"/>
    <property type="evidence" value="ECO:0007669"/>
    <property type="project" value="TreeGrafter"/>
</dbReference>
<evidence type="ECO:0000256" key="4">
    <source>
        <dbReference type="RuleBase" id="RU362110"/>
    </source>
</evidence>
<dbReference type="Proteomes" id="UP000298468">
    <property type="component" value="Unassembled WGS sequence"/>
</dbReference>
<protein>
    <submittedName>
        <fullName evidence="7">Glycoside hydrolase family 32 protein</fullName>
    </submittedName>
</protein>
<comment type="similarity">
    <text evidence="1 4">Belongs to the glycosyl hydrolase 32 family.</text>
</comment>
<evidence type="ECO:0000259" key="6">
    <source>
        <dbReference type="Pfam" id="PF08244"/>
    </source>
</evidence>
<dbReference type="Pfam" id="PF08244">
    <property type="entry name" value="Glyco_hydro_32C"/>
    <property type="match status" value="1"/>
</dbReference>
<dbReference type="Gene3D" id="2.60.120.560">
    <property type="entry name" value="Exo-inulinase, domain 1"/>
    <property type="match status" value="1"/>
</dbReference>
<organism evidence="7 8">
    <name type="scientific">Cryobacterium lactosi</name>
    <dbReference type="NCBI Taxonomy" id="1259202"/>
    <lineage>
        <taxon>Bacteria</taxon>
        <taxon>Bacillati</taxon>
        <taxon>Actinomycetota</taxon>
        <taxon>Actinomycetes</taxon>
        <taxon>Micrococcales</taxon>
        <taxon>Microbacteriaceae</taxon>
        <taxon>Cryobacterium</taxon>
    </lineage>
</organism>
<dbReference type="AlphaFoldDB" id="A0A4R9BY86"/>
<dbReference type="SUPFAM" id="SSF75005">
    <property type="entry name" value="Arabinanase/levansucrase/invertase"/>
    <property type="match status" value="1"/>
</dbReference>
<dbReference type="OrthoDB" id="9776657at2"/>
<dbReference type="InterPro" id="IPR001362">
    <property type="entry name" value="Glyco_hydro_32"/>
</dbReference>
<dbReference type="InterPro" id="IPR013148">
    <property type="entry name" value="Glyco_hydro_32_N"/>
</dbReference>
<reference evidence="7 8" key="1">
    <citation type="submission" date="2019-03" db="EMBL/GenBank/DDBJ databases">
        <title>Genomics of glacier-inhabiting Cryobacterium strains.</title>
        <authorList>
            <person name="Liu Q."/>
            <person name="Xin Y.-H."/>
        </authorList>
    </citation>
    <scope>NUCLEOTIDE SEQUENCE [LARGE SCALE GENOMIC DNA]</scope>
    <source>
        <strain evidence="7 8">Sr59</strain>
    </source>
</reference>
<dbReference type="InterPro" id="IPR023296">
    <property type="entry name" value="Glyco_hydro_beta-prop_sf"/>
</dbReference>
<dbReference type="InterPro" id="IPR013189">
    <property type="entry name" value="Glyco_hydro_32_C"/>
</dbReference>
<dbReference type="SUPFAM" id="SSF49899">
    <property type="entry name" value="Concanavalin A-like lectins/glucanases"/>
    <property type="match status" value="1"/>
</dbReference>
<keyword evidence="3 4" id="KW-0326">Glycosidase</keyword>
<evidence type="ECO:0000256" key="1">
    <source>
        <dbReference type="ARBA" id="ARBA00009902"/>
    </source>
</evidence>
<dbReference type="GO" id="GO:0005987">
    <property type="term" value="P:sucrose catabolic process"/>
    <property type="evidence" value="ECO:0007669"/>
    <property type="project" value="TreeGrafter"/>
</dbReference>
<keyword evidence="2 4" id="KW-0378">Hydrolase</keyword>
<dbReference type="PANTHER" id="PTHR42800">
    <property type="entry name" value="EXOINULINASE INUD (AFU_ORTHOLOGUE AFUA_5G00480)"/>
    <property type="match status" value="1"/>
</dbReference>
<dbReference type="CDD" id="cd18622">
    <property type="entry name" value="GH32_Inu-like"/>
    <property type="match status" value="1"/>
</dbReference>
<sequence length="633" mass="69817">MNAIAARESDTFRPAIHYTATNTWLNDPNGLVYHEGIFHLYYQSNPFGNVWGNMSWGHATSVDLINWDEQPVAILCDAEEDIFSGSIVIDQDNSSGLGNGQTAPLVAIYTSAYKDSSVRRGTQAQSLAWSSDGGYTWTKYQGNPVLDRNSADFRDPKVFRYDGPTGSYWVMLAVEANEYTVVIYSSDNLRDWHHLSSFGPANATGGVWECPDLFPLPLDGDAEQTKWVLTVNINPGGPNGGSGGQYFVGNFDGVAFTSETTVTDGSSQTAELDTYQWLDWGRDYYAAVSFHNAPEGRRLMVGWMNNWQYGAAIPTWPWRSPMSLVREISLVTDQGQPRLSQEAAAEYRTDNSLSVNTWSALLLDEGTRTLDEGAPVEIIEVTLIPESAEEFGLIIRGNGTEGTRIGIRPAANRLIMDRTRSGNTEFHDAFASIDTAPLKPAPDGSYTLTLFIDYCSVEVFAQGGQVTMTGLIFPGPDSTRLSFYASGGTAAAPCLKVTRLVEPAVRIAEPLVLSRQFYVEMSSIHTPYPSLTVGLPRGIAMRNPRYYVAWRRTYATGNLASWPVGQGLPRWPLLLRGLSMDIEQWWPRLSAATREWLVANNGDVVPSAVVSEITDAGGWPRRRRLVGREIPGQ</sequence>
<dbReference type="Pfam" id="PF00251">
    <property type="entry name" value="Glyco_hydro_32N"/>
    <property type="match status" value="1"/>
</dbReference>
<dbReference type="InterPro" id="IPR013320">
    <property type="entry name" value="ConA-like_dom_sf"/>
</dbReference>
<gene>
    <name evidence="7" type="ORF">E3T61_05555</name>
</gene>
<accession>A0A4R9BY86</accession>
<proteinExistence type="inferred from homology"/>
<feature type="domain" description="Glycosyl hydrolase family 32 C-terminal" evidence="6">
    <location>
        <begin position="371"/>
        <end position="491"/>
    </location>
</feature>
<evidence type="ECO:0000313" key="8">
    <source>
        <dbReference type="Proteomes" id="UP000298468"/>
    </source>
</evidence>
<comment type="caution">
    <text evidence="7">The sequence shown here is derived from an EMBL/GenBank/DDBJ whole genome shotgun (WGS) entry which is preliminary data.</text>
</comment>
<evidence type="ECO:0000313" key="7">
    <source>
        <dbReference type="EMBL" id="TFD93039.1"/>
    </source>
</evidence>
<dbReference type="SMART" id="SM00640">
    <property type="entry name" value="Glyco_32"/>
    <property type="match status" value="1"/>
</dbReference>
<feature type="domain" description="Glycosyl hydrolase family 32 N-terminal" evidence="5">
    <location>
        <begin position="17"/>
        <end position="335"/>
    </location>
</feature>
<evidence type="ECO:0000256" key="2">
    <source>
        <dbReference type="ARBA" id="ARBA00022801"/>
    </source>
</evidence>
<dbReference type="RefSeq" id="WP_134639913.1">
    <property type="nucleotide sequence ID" value="NZ_SOHM01000009.1"/>
</dbReference>
<evidence type="ECO:0000256" key="3">
    <source>
        <dbReference type="ARBA" id="ARBA00023295"/>
    </source>
</evidence>
<evidence type="ECO:0000259" key="5">
    <source>
        <dbReference type="Pfam" id="PF00251"/>
    </source>
</evidence>
<name>A0A4R9BY86_9MICO</name>
<dbReference type="EMBL" id="SOHM01000009">
    <property type="protein sequence ID" value="TFD93039.1"/>
    <property type="molecule type" value="Genomic_DNA"/>
</dbReference>